<keyword evidence="10" id="KW-0030">Aminoacyl-tRNA synthetase</keyword>
<feature type="domain" description="Aminoacyl-transfer RNA synthetases class-II family profile" evidence="15">
    <location>
        <begin position="69"/>
        <end position="293"/>
    </location>
</feature>
<keyword evidence="9" id="KW-0648">Protein biosynthesis</keyword>
<dbReference type="InterPro" id="IPR006195">
    <property type="entry name" value="aa-tRNA-synth_II"/>
</dbReference>
<keyword evidence="7" id="KW-0547">Nucleotide-binding</keyword>
<comment type="similarity">
    <text evidence="3">Belongs to the class-II aminoacyl-tRNA synthetase family. Type-1 seryl-tRNA synthetase subfamily.</text>
</comment>
<keyword evidence="8" id="KW-0067">ATP-binding</keyword>
<evidence type="ECO:0000256" key="3">
    <source>
        <dbReference type="ARBA" id="ARBA00010728"/>
    </source>
</evidence>
<dbReference type="InterPro" id="IPR002317">
    <property type="entry name" value="Ser-tRNA-ligase_type_1"/>
</dbReference>
<evidence type="ECO:0000256" key="13">
    <source>
        <dbReference type="ARBA" id="ARBA00047929"/>
    </source>
</evidence>
<dbReference type="EC" id="6.1.1.11" evidence="4"/>
<dbReference type="CDD" id="cd00770">
    <property type="entry name" value="SerRS_core"/>
    <property type="match status" value="1"/>
</dbReference>
<dbReference type="Pfam" id="PF00587">
    <property type="entry name" value="tRNA-synt_2b"/>
    <property type="match status" value="1"/>
</dbReference>
<evidence type="ECO:0000256" key="6">
    <source>
        <dbReference type="ARBA" id="ARBA00022598"/>
    </source>
</evidence>
<evidence type="ECO:0000256" key="4">
    <source>
        <dbReference type="ARBA" id="ARBA00012840"/>
    </source>
</evidence>
<dbReference type="GO" id="GO:0005524">
    <property type="term" value="F:ATP binding"/>
    <property type="evidence" value="ECO:0007669"/>
    <property type="project" value="UniProtKB-KW"/>
</dbReference>
<comment type="catalytic activity">
    <reaction evidence="14">
        <text>tRNA(Ser) + L-serine + ATP = L-seryl-tRNA(Ser) + AMP + diphosphate + H(+)</text>
        <dbReference type="Rhea" id="RHEA:12292"/>
        <dbReference type="Rhea" id="RHEA-COMP:9669"/>
        <dbReference type="Rhea" id="RHEA-COMP:9703"/>
        <dbReference type="ChEBI" id="CHEBI:15378"/>
        <dbReference type="ChEBI" id="CHEBI:30616"/>
        <dbReference type="ChEBI" id="CHEBI:33019"/>
        <dbReference type="ChEBI" id="CHEBI:33384"/>
        <dbReference type="ChEBI" id="CHEBI:78442"/>
        <dbReference type="ChEBI" id="CHEBI:78533"/>
        <dbReference type="ChEBI" id="CHEBI:456215"/>
        <dbReference type="EC" id="6.1.1.11"/>
    </reaction>
</comment>
<dbReference type="EMBL" id="UINC01031525">
    <property type="protein sequence ID" value="SVB17709.1"/>
    <property type="molecule type" value="Genomic_DNA"/>
</dbReference>
<comment type="catalytic activity">
    <reaction evidence="13">
        <text>tRNA(Sec) + L-serine + ATP = L-seryl-tRNA(Sec) + AMP + diphosphate + H(+)</text>
        <dbReference type="Rhea" id="RHEA:42580"/>
        <dbReference type="Rhea" id="RHEA-COMP:9742"/>
        <dbReference type="Rhea" id="RHEA-COMP:10128"/>
        <dbReference type="ChEBI" id="CHEBI:15378"/>
        <dbReference type="ChEBI" id="CHEBI:30616"/>
        <dbReference type="ChEBI" id="CHEBI:33019"/>
        <dbReference type="ChEBI" id="CHEBI:33384"/>
        <dbReference type="ChEBI" id="CHEBI:78442"/>
        <dbReference type="ChEBI" id="CHEBI:78533"/>
        <dbReference type="ChEBI" id="CHEBI:456215"/>
        <dbReference type="EC" id="6.1.1.11"/>
    </reaction>
</comment>
<dbReference type="GO" id="GO:0005737">
    <property type="term" value="C:cytoplasm"/>
    <property type="evidence" value="ECO:0007669"/>
    <property type="project" value="UniProtKB-SubCell"/>
</dbReference>
<evidence type="ECO:0000256" key="8">
    <source>
        <dbReference type="ARBA" id="ARBA00022840"/>
    </source>
</evidence>
<evidence type="ECO:0000313" key="16">
    <source>
        <dbReference type="EMBL" id="SVB17709.1"/>
    </source>
</evidence>
<dbReference type="InterPro" id="IPR002314">
    <property type="entry name" value="aa-tRNA-synt_IIb"/>
</dbReference>
<dbReference type="GO" id="GO:0006434">
    <property type="term" value="P:seryl-tRNA aminoacylation"/>
    <property type="evidence" value="ECO:0007669"/>
    <property type="project" value="InterPro"/>
</dbReference>
<evidence type="ECO:0000256" key="10">
    <source>
        <dbReference type="ARBA" id="ARBA00023146"/>
    </source>
</evidence>
<name>A0A382BVS3_9ZZZZ</name>
<dbReference type="GO" id="GO:0004828">
    <property type="term" value="F:serine-tRNA ligase activity"/>
    <property type="evidence" value="ECO:0007669"/>
    <property type="project" value="UniProtKB-EC"/>
</dbReference>
<evidence type="ECO:0000256" key="14">
    <source>
        <dbReference type="ARBA" id="ARBA00048823"/>
    </source>
</evidence>
<dbReference type="PRINTS" id="PR00981">
    <property type="entry name" value="TRNASYNTHSER"/>
</dbReference>
<dbReference type="SUPFAM" id="SSF55681">
    <property type="entry name" value="Class II aaRS and biotin synthetases"/>
    <property type="match status" value="1"/>
</dbReference>
<keyword evidence="6" id="KW-0436">Ligase</keyword>
<gene>
    <name evidence="16" type="ORF">METZ01_LOCUS170563</name>
</gene>
<comment type="pathway">
    <text evidence="2">Aminoacyl-tRNA biosynthesis; selenocysteinyl-tRNA(Sec) biosynthesis; L-seryl-tRNA(Sec) from L-serine and tRNA(Sec): step 1/1.</text>
</comment>
<proteinExistence type="inferred from homology"/>
<organism evidence="16">
    <name type="scientific">marine metagenome</name>
    <dbReference type="NCBI Taxonomy" id="408172"/>
    <lineage>
        <taxon>unclassified sequences</taxon>
        <taxon>metagenomes</taxon>
        <taxon>ecological metagenomes</taxon>
    </lineage>
</organism>
<evidence type="ECO:0000256" key="12">
    <source>
        <dbReference type="ARBA" id="ARBA00033352"/>
    </source>
</evidence>
<evidence type="ECO:0000256" key="1">
    <source>
        <dbReference type="ARBA" id="ARBA00004496"/>
    </source>
</evidence>
<dbReference type="PANTHER" id="PTHR43697:SF1">
    <property type="entry name" value="SERINE--TRNA LIGASE"/>
    <property type="match status" value="1"/>
</dbReference>
<dbReference type="InterPro" id="IPR045864">
    <property type="entry name" value="aa-tRNA-synth_II/BPL/LPL"/>
</dbReference>
<accession>A0A382BVS3</accession>
<evidence type="ECO:0000256" key="11">
    <source>
        <dbReference type="ARBA" id="ARBA00031113"/>
    </source>
</evidence>
<feature type="non-terminal residue" evidence="16">
    <location>
        <position position="1"/>
    </location>
</feature>
<evidence type="ECO:0000259" key="15">
    <source>
        <dbReference type="PROSITE" id="PS50862"/>
    </source>
</evidence>
<dbReference type="PROSITE" id="PS50862">
    <property type="entry name" value="AA_TRNA_LIGASE_II"/>
    <property type="match status" value="1"/>
</dbReference>
<dbReference type="AlphaFoldDB" id="A0A382BVS3"/>
<sequence>ETSNVIIKEWGDKPDFSFSPRDHLELGELLNLFDFKRSVKMAGSGFPLYTGLGARLERALINLMLDCHIVEHKYTELFPPFLAHAEAMHNTGQLPKFEEELYRIPDDTLYCIPTAEVPITNIHQGEILNESELPKKYAAYSACFRREAGSYGKDTRGLSRLHQFNKVELVKFVHPNHSYSELELLVQDAEAILKTLGLHYRIIELCSGDLSFSSSKCYDLEVWSPGEKKYLEVSSCSNFENFQARRGNIRFRNDITGKTELLHTLNGSGVATPRLMISLLETYQQKNGTIQLPLALHPYMKMEEILCS</sequence>
<dbReference type="InterPro" id="IPR033729">
    <property type="entry name" value="SerRS_core"/>
</dbReference>
<evidence type="ECO:0000256" key="7">
    <source>
        <dbReference type="ARBA" id="ARBA00022741"/>
    </source>
</evidence>
<evidence type="ECO:0000256" key="5">
    <source>
        <dbReference type="ARBA" id="ARBA00022490"/>
    </source>
</evidence>
<dbReference type="PANTHER" id="PTHR43697">
    <property type="entry name" value="SERYL-TRNA SYNTHETASE"/>
    <property type="match status" value="1"/>
</dbReference>
<dbReference type="NCBIfam" id="TIGR00414">
    <property type="entry name" value="serS"/>
    <property type="match status" value="1"/>
</dbReference>
<reference evidence="16" key="1">
    <citation type="submission" date="2018-05" db="EMBL/GenBank/DDBJ databases">
        <authorList>
            <person name="Lanie J.A."/>
            <person name="Ng W.-L."/>
            <person name="Kazmierczak K.M."/>
            <person name="Andrzejewski T.M."/>
            <person name="Davidsen T.M."/>
            <person name="Wayne K.J."/>
            <person name="Tettelin H."/>
            <person name="Glass J.I."/>
            <person name="Rusch D."/>
            <person name="Podicherti R."/>
            <person name="Tsui H.-C.T."/>
            <person name="Winkler M.E."/>
        </authorList>
    </citation>
    <scope>NUCLEOTIDE SEQUENCE</scope>
</reference>
<protein>
    <recommendedName>
        <fullName evidence="4">serine--tRNA ligase</fullName>
        <ecNumber evidence="4">6.1.1.11</ecNumber>
    </recommendedName>
    <alternativeName>
        <fullName evidence="11">Seryl-tRNA synthetase</fullName>
    </alternativeName>
    <alternativeName>
        <fullName evidence="12">Seryl-tRNA(Ser/Sec) synthetase</fullName>
    </alternativeName>
</protein>
<dbReference type="Gene3D" id="3.30.930.10">
    <property type="entry name" value="Bira Bifunctional Protein, Domain 2"/>
    <property type="match status" value="1"/>
</dbReference>
<comment type="subcellular location">
    <subcellularLocation>
        <location evidence="1">Cytoplasm</location>
    </subcellularLocation>
</comment>
<keyword evidence="5" id="KW-0963">Cytoplasm</keyword>
<evidence type="ECO:0000256" key="2">
    <source>
        <dbReference type="ARBA" id="ARBA00005045"/>
    </source>
</evidence>
<evidence type="ECO:0000256" key="9">
    <source>
        <dbReference type="ARBA" id="ARBA00022917"/>
    </source>
</evidence>